<keyword evidence="6" id="KW-1185">Reference proteome</keyword>
<dbReference type="RefSeq" id="XP_013347572.1">
    <property type="nucleotide sequence ID" value="XM_013492118.1"/>
</dbReference>
<dbReference type="Gene3D" id="3.20.20.70">
    <property type="entry name" value="Aldolase class I"/>
    <property type="match status" value="1"/>
</dbReference>
<dbReference type="OMA" id="MVPVCAG"/>
<feature type="active site" description="Schiff-base intermediate with substrate" evidence="3">
    <location>
        <position position="182"/>
    </location>
</feature>
<keyword evidence="1 2" id="KW-0456">Lyase</keyword>
<dbReference type="Pfam" id="PF00701">
    <property type="entry name" value="DHDPS"/>
    <property type="match status" value="1"/>
</dbReference>
<feature type="binding site" evidence="4">
    <location>
        <position position="229"/>
    </location>
    <ligand>
        <name>pyruvate</name>
        <dbReference type="ChEBI" id="CHEBI:15361"/>
    </ligand>
</feature>
<reference evidence="5 6" key="1">
    <citation type="journal article" date="2014" name="BMC Genomics">
        <title>Genome sequencing of four Aureobasidium pullulans varieties: biotechnological potential, stress tolerance, and description of new species.</title>
        <authorList>
            <person name="Gostin Ar C."/>
            <person name="Ohm R.A."/>
            <person name="Kogej T."/>
            <person name="Sonjak S."/>
            <person name="Turk M."/>
            <person name="Zajc J."/>
            <person name="Zalar P."/>
            <person name="Grube M."/>
            <person name="Sun H."/>
            <person name="Han J."/>
            <person name="Sharma A."/>
            <person name="Chiniquy J."/>
            <person name="Ngan C.Y."/>
            <person name="Lipzen A."/>
            <person name="Barry K."/>
            <person name="Grigoriev I.V."/>
            <person name="Gunde-Cimerman N."/>
        </authorList>
    </citation>
    <scope>NUCLEOTIDE SEQUENCE [LARGE SCALE GENOMIC DNA]</scope>
    <source>
        <strain evidence="5 6">EXF-2481</strain>
    </source>
</reference>
<evidence type="ECO:0000313" key="6">
    <source>
        <dbReference type="Proteomes" id="UP000030641"/>
    </source>
</evidence>
<accession>A0A074YT09</accession>
<evidence type="ECO:0008006" key="7">
    <source>
        <dbReference type="Google" id="ProtNLM"/>
    </source>
</evidence>
<dbReference type="STRING" id="1043005.A0A074YT09"/>
<evidence type="ECO:0000313" key="5">
    <source>
        <dbReference type="EMBL" id="KEQ99279.1"/>
    </source>
</evidence>
<evidence type="ECO:0000256" key="4">
    <source>
        <dbReference type="PIRSR" id="PIRSR001365-2"/>
    </source>
</evidence>
<proteinExistence type="inferred from homology"/>
<protein>
    <recommendedName>
        <fullName evidence="7">Dihydrodipicolinate synthase</fullName>
    </recommendedName>
</protein>
<comment type="similarity">
    <text evidence="2">Belongs to the DapA family.</text>
</comment>
<name>A0A074YT09_AURSE</name>
<dbReference type="PIRSF" id="PIRSF001365">
    <property type="entry name" value="DHDPS"/>
    <property type="match status" value="1"/>
</dbReference>
<dbReference type="InParanoid" id="A0A074YT09"/>
<dbReference type="PANTHER" id="PTHR12128:SF66">
    <property type="entry name" value="4-HYDROXY-2-OXOGLUTARATE ALDOLASE, MITOCHONDRIAL"/>
    <property type="match status" value="1"/>
</dbReference>
<sequence length="332" mass="36290">MSVSQRSEATATLRPGVYTPLPTFFYEDEELNLVEYRKHLLHVVGKGALPVCAGSLGEAVHLSREERSILIRCTRETLDEQGFESVPIVAGVGGLSTRETIQLAKDAFEAGATVGMVIPPAYYAAILQQDSAQIEQYYVDICKGSPMPLLLYNFPANSAGQDLSASTIQAIIERSPKLCGVKLTCQGRMEKLTHISALVETSGEKNFLILDGVMSDLSTWRTSGGHGTVSGISNIAPMSTVRLWTLCCLEIRSEKEDKELEEVLSVLSRVDAVIMPLGVRGLKFALAYLYGYGKNPRKPLLSLDKENRDLVVGLLNPLSDMEKRYGNTVLCS</sequence>
<dbReference type="Proteomes" id="UP000030641">
    <property type="component" value="Unassembled WGS sequence"/>
</dbReference>
<organism evidence="5 6">
    <name type="scientific">Aureobasidium subglaciale (strain EXF-2481)</name>
    <name type="common">Aureobasidium pullulans var. subglaciale</name>
    <dbReference type="NCBI Taxonomy" id="1043005"/>
    <lineage>
        <taxon>Eukaryota</taxon>
        <taxon>Fungi</taxon>
        <taxon>Dikarya</taxon>
        <taxon>Ascomycota</taxon>
        <taxon>Pezizomycotina</taxon>
        <taxon>Dothideomycetes</taxon>
        <taxon>Dothideomycetidae</taxon>
        <taxon>Dothideales</taxon>
        <taxon>Saccotheciaceae</taxon>
        <taxon>Aureobasidium</taxon>
    </lineage>
</organism>
<dbReference type="AlphaFoldDB" id="A0A074YT09"/>
<dbReference type="InterPro" id="IPR013785">
    <property type="entry name" value="Aldolase_TIM"/>
</dbReference>
<evidence type="ECO:0000256" key="3">
    <source>
        <dbReference type="PIRSR" id="PIRSR001365-1"/>
    </source>
</evidence>
<dbReference type="OrthoDB" id="191315at2759"/>
<evidence type="ECO:0000256" key="2">
    <source>
        <dbReference type="PIRNR" id="PIRNR001365"/>
    </source>
</evidence>
<dbReference type="SMART" id="SM01130">
    <property type="entry name" value="DHDPS"/>
    <property type="match status" value="1"/>
</dbReference>
<dbReference type="InterPro" id="IPR002220">
    <property type="entry name" value="DapA-like"/>
</dbReference>
<dbReference type="GeneID" id="25369578"/>
<feature type="active site" description="Proton donor/acceptor" evidence="3">
    <location>
        <position position="152"/>
    </location>
</feature>
<dbReference type="HOGENOM" id="CLU_049343_0_2_1"/>
<dbReference type="SUPFAM" id="SSF51569">
    <property type="entry name" value="Aldolase"/>
    <property type="match status" value="1"/>
</dbReference>
<dbReference type="CDD" id="cd00408">
    <property type="entry name" value="DHDPS-like"/>
    <property type="match status" value="1"/>
</dbReference>
<dbReference type="EMBL" id="KL584751">
    <property type="protein sequence ID" value="KEQ99279.1"/>
    <property type="molecule type" value="Genomic_DNA"/>
</dbReference>
<evidence type="ECO:0000256" key="1">
    <source>
        <dbReference type="ARBA" id="ARBA00023239"/>
    </source>
</evidence>
<dbReference type="PANTHER" id="PTHR12128">
    <property type="entry name" value="DIHYDRODIPICOLINATE SYNTHASE"/>
    <property type="match status" value="1"/>
</dbReference>
<gene>
    <name evidence="5" type="ORF">AUEXF2481DRAFT_62175</name>
</gene>
<dbReference type="PRINTS" id="PR00146">
    <property type="entry name" value="DHPICSNTHASE"/>
</dbReference>
<dbReference type="GO" id="GO:0008840">
    <property type="term" value="F:4-hydroxy-tetrahydrodipicolinate synthase activity"/>
    <property type="evidence" value="ECO:0007669"/>
    <property type="project" value="TreeGrafter"/>
</dbReference>